<name>A0A0L0HLQ4_SPIPD</name>
<dbReference type="VEuPathDB" id="FungiDB:SPPG_03532"/>
<evidence type="ECO:0000256" key="6">
    <source>
        <dbReference type="ARBA" id="ARBA00023242"/>
    </source>
</evidence>
<protein>
    <recommendedName>
        <fullName evidence="9">rRNA biogenesis protein RRP36</fullName>
    </recommendedName>
</protein>
<feature type="compositionally biased region" description="Acidic residues" evidence="10">
    <location>
        <begin position="94"/>
        <end position="131"/>
    </location>
</feature>
<dbReference type="RefSeq" id="XP_016609778.1">
    <property type="nucleotide sequence ID" value="XM_016751795.1"/>
</dbReference>
<proteinExistence type="inferred from homology"/>
<dbReference type="AlphaFoldDB" id="A0A0L0HLQ4"/>
<keyword evidence="7 9" id="KW-0687">Ribonucleoprotein</keyword>
<feature type="compositionally biased region" description="Basic and acidic residues" evidence="10">
    <location>
        <begin position="231"/>
        <end position="248"/>
    </location>
</feature>
<keyword evidence="3 9" id="KW-0690">Ribosome biogenesis</keyword>
<feature type="region of interest" description="Disordered" evidence="10">
    <location>
        <begin position="363"/>
        <end position="387"/>
    </location>
</feature>
<organism evidence="11 12">
    <name type="scientific">Spizellomyces punctatus (strain DAOM BR117)</name>
    <dbReference type="NCBI Taxonomy" id="645134"/>
    <lineage>
        <taxon>Eukaryota</taxon>
        <taxon>Fungi</taxon>
        <taxon>Fungi incertae sedis</taxon>
        <taxon>Chytridiomycota</taxon>
        <taxon>Chytridiomycota incertae sedis</taxon>
        <taxon>Chytridiomycetes</taxon>
        <taxon>Spizellomycetales</taxon>
        <taxon>Spizellomycetaceae</taxon>
        <taxon>Spizellomyces</taxon>
    </lineage>
</organism>
<evidence type="ECO:0000256" key="8">
    <source>
        <dbReference type="ARBA" id="ARBA00025053"/>
    </source>
</evidence>
<dbReference type="OrthoDB" id="448446at2759"/>
<evidence type="ECO:0000256" key="9">
    <source>
        <dbReference type="RuleBase" id="RU368027"/>
    </source>
</evidence>
<comment type="subunit">
    <text evidence="9">Associates with 90S and pre-40S pre-ribosomal particles.</text>
</comment>
<evidence type="ECO:0000256" key="4">
    <source>
        <dbReference type="ARBA" id="ARBA00022552"/>
    </source>
</evidence>
<dbReference type="Pfam" id="PF06102">
    <property type="entry name" value="RRP36"/>
    <property type="match status" value="1"/>
</dbReference>
<feature type="compositionally biased region" description="Polar residues" evidence="10">
    <location>
        <begin position="184"/>
        <end position="194"/>
    </location>
</feature>
<sequence length="387" mass="44384">MPPSSKFVASRKGSNSASRGRQPHGSGRPSNGLREYAHESEDEDMSRVLRRMQAFDNVEESDNEDDVFEEGEDATSVDIDDPVEQDEGSSSAGDDVDEDEGDGSSYDEAENTSDEDESDGREEDNESDAEEQLMRIKRELADVPFDQLIEIQQKVGLKRFHANYRANRRSTTEDTSDEDGEPADTTSHGNSAKTTKGALKASKHDGKGKKPPKRLNKNAPVEVTSKRAVTRRREVVELPKKKSRDPRFDPLAGKLNDGLFQQSYGFIRDYEQHEVEMLKKRIVTEKDPEVKEQLHKTLTSMQSRLQTQKQKDKRKEILRNWRKTEEDLVKLGKKPWQLKKSDIKKLELVEKYQSMKGKDVDKLLEKRRKKNAAKERRFLPYKRRSAD</sequence>
<dbReference type="Proteomes" id="UP000053201">
    <property type="component" value="Unassembled WGS sequence"/>
</dbReference>
<feature type="compositionally biased region" description="Basic and acidic residues" evidence="10">
    <location>
        <begin position="372"/>
        <end position="387"/>
    </location>
</feature>
<dbReference type="GO" id="GO:0030686">
    <property type="term" value="C:90S preribosome"/>
    <property type="evidence" value="ECO:0007669"/>
    <property type="project" value="TreeGrafter"/>
</dbReference>
<dbReference type="InterPro" id="IPR009292">
    <property type="entry name" value="RRP36"/>
</dbReference>
<dbReference type="STRING" id="645134.A0A0L0HLQ4"/>
<comment type="function">
    <text evidence="8 9">Component of the 90S pre-ribosome involved in the maturation of rRNAs. Required for early cleavages of the pre-RNAs in the 40S ribosomal subunit maturation pathway.</text>
</comment>
<keyword evidence="6 9" id="KW-0539">Nucleus</keyword>
<evidence type="ECO:0000313" key="11">
    <source>
        <dbReference type="EMBL" id="KND01739.1"/>
    </source>
</evidence>
<reference evidence="11 12" key="1">
    <citation type="submission" date="2009-08" db="EMBL/GenBank/DDBJ databases">
        <title>The Genome Sequence of Spizellomyces punctatus strain DAOM BR117.</title>
        <authorList>
            <consortium name="The Broad Institute Genome Sequencing Platform"/>
            <person name="Russ C."/>
            <person name="Cuomo C."/>
            <person name="Shea T."/>
            <person name="Young S.K."/>
            <person name="Zeng Q."/>
            <person name="Koehrsen M."/>
            <person name="Haas B."/>
            <person name="Borodovsky M."/>
            <person name="Guigo R."/>
            <person name="Alvarado L."/>
            <person name="Berlin A."/>
            <person name="Bochicchio J."/>
            <person name="Borenstein D."/>
            <person name="Chapman S."/>
            <person name="Chen Z."/>
            <person name="Engels R."/>
            <person name="Freedman E."/>
            <person name="Gellesch M."/>
            <person name="Goldberg J."/>
            <person name="Griggs A."/>
            <person name="Gujja S."/>
            <person name="Heiman D."/>
            <person name="Hepburn T."/>
            <person name="Howarth C."/>
            <person name="Jen D."/>
            <person name="Larson L."/>
            <person name="Lewis B."/>
            <person name="Mehta T."/>
            <person name="Park D."/>
            <person name="Pearson M."/>
            <person name="Roberts A."/>
            <person name="Saif S."/>
            <person name="Shenoy N."/>
            <person name="Sisk P."/>
            <person name="Stolte C."/>
            <person name="Sykes S."/>
            <person name="Thomson T."/>
            <person name="Walk T."/>
            <person name="White J."/>
            <person name="Yandava C."/>
            <person name="Burger G."/>
            <person name="Gray M.W."/>
            <person name="Holland P.W.H."/>
            <person name="King N."/>
            <person name="Lang F.B.F."/>
            <person name="Roger A.J."/>
            <person name="Ruiz-Trillo I."/>
            <person name="Lander E."/>
            <person name="Nusbaum C."/>
        </authorList>
    </citation>
    <scope>NUCLEOTIDE SEQUENCE [LARGE SCALE GENOMIC DNA]</scope>
    <source>
        <strain evidence="11 12">DAOM BR117</strain>
    </source>
</reference>
<dbReference type="OMA" id="HMKSKQR"/>
<evidence type="ECO:0000256" key="1">
    <source>
        <dbReference type="ARBA" id="ARBA00004604"/>
    </source>
</evidence>
<keyword evidence="12" id="KW-1185">Reference proteome</keyword>
<evidence type="ECO:0000256" key="7">
    <source>
        <dbReference type="ARBA" id="ARBA00023274"/>
    </source>
</evidence>
<evidence type="ECO:0000256" key="2">
    <source>
        <dbReference type="ARBA" id="ARBA00009418"/>
    </source>
</evidence>
<comment type="subcellular location">
    <subcellularLocation>
        <location evidence="1 9">Nucleus</location>
        <location evidence="1 9">Nucleolus</location>
    </subcellularLocation>
</comment>
<feature type="region of interest" description="Disordered" evidence="10">
    <location>
        <begin position="153"/>
        <end position="254"/>
    </location>
</feature>
<dbReference type="EMBL" id="KQ257454">
    <property type="protein sequence ID" value="KND01739.1"/>
    <property type="molecule type" value="Genomic_DNA"/>
</dbReference>
<accession>A0A0L0HLQ4</accession>
<dbReference type="eggNOG" id="KOG3190">
    <property type="taxonomic scope" value="Eukaryota"/>
</dbReference>
<feature type="compositionally biased region" description="Acidic residues" evidence="10">
    <location>
        <begin position="57"/>
        <end position="87"/>
    </location>
</feature>
<evidence type="ECO:0000256" key="10">
    <source>
        <dbReference type="SAM" id="MobiDB-lite"/>
    </source>
</evidence>
<feature type="compositionally biased region" description="Basic residues" evidence="10">
    <location>
        <begin position="206"/>
        <end position="216"/>
    </location>
</feature>
<dbReference type="GO" id="GO:0000462">
    <property type="term" value="P:maturation of SSU-rRNA from tricistronic rRNA transcript (SSU-rRNA, 5.8S rRNA, LSU-rRNA)"/>
    <property type="evidence" value="ECO:0007669"/>
    <property type="project" value="TreeGrafter"/>
</dbReference>
<dbReference type="GeneID" id="27687043"/>
<evidence type="ECO:0000256" key="3">
    <source>
        <dbReference type="ARBA" id="ARBA00022517"/>
    </source>
</evidence>
<gene>
    <name evidence="11" type="ORF">SPPG_03532</name>
</gene>
<keyword evidence="5" id="KW-0175">Coiled coil</keyword>
<feature type="compositionally biased region" description="Basic residues" evidence="10">
    <location>
        <begin position="156"/>
        <end position="168"/>
    </location>
</feature>
<keyword evidence="4 9" id="KW-0698">rRNA processing</keyword>
<dbReference type="PANTHER" id="PTHR21738:SF0">
    <property type="entry name" value="RIBOSOMAL RNA PROCESSING PROTEIN 36 HOMOLOG"/>
    <property type="match status" value="1"/>
</dbReference>
<feature type="region of interest" description="Disordered" evidence="10">
    <location>
        <begin position="1"/>
        <end position="135"/>
    </location>
</feature>
<comment type="similarity">
    <text evidence="2 9">Belongs to the RRP36 family.</text>
</comment>
<evidence type="ECO:0000256" key="5">
    <source>
        <dbReference type="ARBA" id="ARBA00023054"/>
    </source>
</evidence>
<dbReference type="PANTHER" id="PTHR21738">
    <property type="entry name" value="RIBOSOMAL RNA PROCESSING PROTEIN 36 HOMOLOG"/>
    <property type="match status" value="1"/>
</dbReference>
<dbReference type="GO" id="GO:0005730">
    <property type="term" value="C:nucleolus"/>
    <property type="evidence" value="ECO:0007669"/>
    <property type="project" value="UniProtKB-SubCell"/>
</dbReference>
<evidence type="ECO:0000313" key="12">
    <source>
        <dbReference type="Proteomes" id="UP000053201"/>
    </source>
</evidence>
<dbReference type="InParanoid" id="A0A0L0HLQ4"/>